<dbReference type="AlphaFoldDB" id="A0A428P1G4"/>
<evidence type="ECO:0000259" key="2">
    <source>
        <dbReference type="Pfam" id="PF05048"/>
    </source>
</evidence>
<feature type="domain" description="Periplasmic copper-binding protein NosD beta helix" evidence="2">
    <location>
        <begin position="174"/>
        <end position="286"/>
    </location>
</feature>
<dbReference type="InterPro" id="IPR007742">
    <property type="entry name" value="NosD_dom"/>
</dbReference>
<sequence length="398" mass="42273">MKFTSALGGLLLLGSVSASPVADDSSLQARGKCQYKDKTCCAPDKDNIADYGRTGYYPYRQTIYVKAHKSIQAAINKAHAGDKIVIAAGIYAEQITISKDGIELVGKKGTVIVPPKKFKKNTCSGLSGPKTEAGICVTGRGVQLEKFITEHRRVLGVKTKTQDVSVSGFEVRKFSGLNIAVVGCKNTRITGNTLTDGGKYGTLTAGSVKTLVQGNKVSNSGLGPIAICMDNFSDVLVKDNNVANHNVGLCVQTDGADVQYNRVTQSCVGIFADPGTKGAKIRHNYVGPSNPKCDGAAGIILDGTIGVKVTDNIVEGQHKNQAATAVVLVDDPCVQTGPNVQLACLKLKKPAIATNNVFMRNTFRDNDLDIFTNTTGKGNVFKCNNCKTSFPIFDQCKL</sequence>
<dbReference type="Pfam" id="PF05048">
    <property type="entry name" value="NosD"/>
    <property type="match status" value="1"/>
</dbReference>
<dbReference type="Proteomes" id="UP000288168">
    <property type="component" value="Unassembled WGS sequence"/>
</dbReference>
<dbReference type="OrthoDB" id="3488255at2759"/>
<protein>
    <recommendedName>
        <fullName evidence="2">Periplasmic copper-binding protein NosD beta helix domain-containing protein</fullName>
    </recommendedName>
</protein>
<keyword evidence="4" id="KW-1185">Reference proteome</keyword>
<reference evidence="3 4" key="1">
    <citation type="submission" date="2017-06" db="EMBL/GenBank/DDBJ databases">
        <title>Comparative genomic analysis of Ambrosia Fusariam Clade fungi.</title>
        <authorList>
            <person name="Stajich J.E."/>
            <person name="Carrillo J."/>
            <person name="Kijimoto T."/>
            <person name="Eskalen A."/>
            <person name="O'Donnell K."/>
            <person name="Kasson M."/>
        </authorList>
    </citation>
    <scope>NUCLEOTIDE SEQUENCE [LARGE SCALE GENOMIC DNA]</scope>
    <source>
        <strain evidence="3 4">NRRL62584</strain>
    </source>
</reference>
<keyword evidence="1" id="KW-0732">Signal</keyword>
<dbReference type="EMBL" id="NKCI01000229">
    <property type="protein sequence ID" value="RSL46865.1"/>
    <property type="molecule type" value="Genomic_DNA"/>
</dbReference>
<dbReference type="SUPFAM" id="SSF51126">
    <property type="entry name" value="Pectin lyase-like"/>
    <property type="match status" value="1"/>
</dbReference>
<evidence type="ECO:0000313" key="4">
    <source>
        <dbReference type="Proteomes" id="UP000288168"/>
    </source>
</evidence>
<dbReference type="InterPro" id="IPR011050">
    <property type="entry name" value="Pectin_lyase_fold/virulence"/>
</dbReference>
<comment type="caution">
    <text evidence="3">The sequence shown here is derived from an EMBL/GenBank/DDBJ whole genome shotgun (WGS) entry which is preliminary data.</text>
</comment>
<accession>A0A428P1G4</accession>
<dbReference type="InterPro" id="IPR012334">
    <property type="entry name" value="Pectin_lyas_fold"/>
</dbReference>
<feature type="chain" id="PRO_5019457067" description="Periplasmic copper-binding protein NosD beta helix domain-containing protein" evidence="1">
    <location>
        <begin position="19"/>
        <end position="398"/>
    </location>
</feature>
<proteinExistence type="predicted"/>
<evidence type="ECO:0000256" key="1">
    <source>
        <dbReference type="SAM" id="SignalP"/>
    </source>
</evidence>
<gene>
    <name evidence="3" type="ORF">CEP54_013656</name>
</gene>
<organism evidence="3 4">
    <name type="scientific">Fusarium duplospermum</name>
    <dbReference type="NCBI Taxonomy" id="1325734"/>
    <lineage>
        <taxon>Eukaryota</taxon>
        <taxon>Fungi</taxon>
        <taxon>Dikarya</taxon>
        <taxon>Ascomycota</taxon>
        <taxon>Pezizomycotina</taxon>
        <taxon>Sordariomycetes</taxon>
        <taxon>Hypocreomycetidae</taxon>
        <taxon>Hypocreales</taxon>
        <taxon>Nectriaceae</taxon>
        <taxon>Fusarium</taxon>
        <taxon>Fusarium solani species complex</taxon>
    </lineage>
</organism>
<feature type="signal peptide" evidence="1">
    <location>
        <begin position="1"/>
        <end position="18"/>
    </location>
</feature>
<dbReference type="Gene3D" id="2.160.20.10">
    <property type="entry name" value="Single-stranded right-handed beta-helix, Pectin lyase-like"/>
    <property type="match status" value="1"/>
</dbReference>
<name>A0A428P1G4_9HYPO</name>
<evidence type="ECO:0000313" key="3">
    <source>
        <dbReference type="EMBL" id="RSL46865.1"/>
    </source>
</evidence>